<evidence type="ECO:0000313" key="10">
    <source>
        <dbReference type="EMBL" id="GMT26027.1"/>
    </source>
</evidence>
<dbReference type="GO" id="GO:0046872">
    <property type="term" value="F:metal ion binding"/>
    <property type="evidence" value="ECO:0007669"/>
    <property type="project" value="UniProtKB-KW"/>
</dbReference>
<dbReference type="FunFam" id="2.10.110.10:FF:000060">
    <property type="entry name" value="Uncharacterized protein, isoform Z"/>
    <property type="match status" value="1"/>
</dbReference>
<feature type="compositionally biased region" description="Low complexity" evidence="7">
    <location>
        <begin position="326"/>
        <end position="340"/>
    </location>
</feature>
<keyword evidence="2" id="KW-0963">Cytoplasm</keyword>
<dbReference type="Pfam" id="PF00412">
    <property type="entry name" value="LIM"/>
    <property type="match status" value="4"/>
</dbReference>
<dbReference type="SUPFAM" id="SSF57716">
    <property type="entry name" value="Glucocorticoid receptor-like (DNA-binding domain)"/>
    <property type="match status" value="4"/>
</dbReference>
<dbReference type="CDD" id="cd09461">
    <property type="entry name" value="LIM3_Enigma_like_1"/>
    <property type="match status" value="1"/>
</dbReference>
<evidence type="ECO:0000256" key="2">
    <source>
        <dbReference type="ARBA" id="ARBA00022490"/>
    </source>
</evidence>
<dbReference type="SMART" id="SM00132">
    <property type="entry name" value="LIM"/>
    <property type="match status" value="4"/>
</dbReference>
<dbReference type="GO" id="GO:0001725">
    <property type="term" value="C:stress fiber"/>
    <property type="evidence" value="ECO:0007669"/>
    <property type="project" value="TreeGrafter"/>
</dbReference>
<dbReference type="InterPro" id="IPR001781">
    <property type="entry name" value="Znf_LIM"/>
</dbReference>
<dbReference type="GO" id="GO:0005912">
    <property type="term" value="C:adherens junction"/>
    <property type="evidence" value="ECO:0007669"/>
    <property type="project" value="TreeGrafter"/>
</dbReference>
<dbReference type="AlphaFoldDB" id="A0AAV5W4U8"/>
<comment type="subcellular location">
    <subcellularLocation>
        <location evidence="1">Cytoplasm</location>
    </subcellularLocation>
</comment>
<dbReference type="InterPro" id="IPR006643">
    <property type="entry name" value="Zasp-like_motif"/>
</dbReference>
<proteinExistence type="predicted"/>
<dbReference type="SUPFAM" id="SSF50156">
    <property type="entry name" value="PDZ domain-like"/>
    <property type="match status" value="1"/>
</dbReference>
<dbReference type="InterPro" id="IPR036034">
    <property type="entry name" value="PDZ_sf"/>
</dbReference>
<evidence type="ECO:0000313" key="11">
    <source>
        <dbReference type="Proteomes" id="UP001432322"/>
    </source>
</evidence>
<keyword evidence="4 6" id="KW-0862">Zinc</keyword>
<dbReference type="GO" id="GO:0051371">
    <property type="term" value="F:muscle alpha-actinin binding"/>
    <property type="evidence" value="ECO:0007669"/>
    <property type="project" value="TreeGrafter"/>
</dbReference>
<dbReference type="Gene3D" id="2.10.110.10">
    <property type="entry name" value="Cysteine Rich Protein"/>
    <property type="match status" value="4"/>
</dbReference>
<evidence type="ECO:0000259" key="8">
    <source>
        <dbReference type="PROSITE" id="PS50023"/>
    </source>
</evidence>
<evidence type="ECO:0000256" key="6">
    <source>
        <dbReference type="PROSITE-ProRule" id="PRU00125"/>
    </source>
</evidence>
<dbReference type="FunFam" id="2.10.110.10:FF:000069">
    <property type="entry name" value="Uncharacterized protein, isoform Z"/>
    <property type="match status" value="1"/>
</dbReference>
<dbReference type="PROSITE" id="PS50106">
    <property type="entry name" value="PDZ"/>
    <property type="match status" value="1"/>
</dbReference>
<dbReference type="PANTHER" id="PTHR24214:SF38">
    <property type="entry name" value="PDZ AND LIM DOMAIN PROTEIN ZASP-RELATED"/>
    <property type="match status" value="1"/>
</dbReference>
<feature type="compositionally biased region" description="Pro residues" evidence="7">
    <location>
        <begin position="368"/>
        <end position="383"/>
    </location>
</feature>
<dbReference type="SMART" id="SM00735">
    <property type="entry name" value="ZM"/>
    <property type="match status" value="1"/>
</dbReference>
<feature type="compositionally biased region" description="Polar residues" evidence="7">
    <location>
        <begin position="423"/>
        <end position="456"/>
    </location>
</feature>
<dbReference type="PROSITE" id="PS00478">
    <property type="entry name" value="LIM_DOMAIN_1"/>
    <property type="match status" value="1"/>
</dbReference>
<organism evidence="10 11">
    <name type="scientific">Pristionchus fissidentatus</name>
    <dbReference type="NCBI Taxonomy" id="1538716"/>
    <lineage>
        <taxon>Eukaryota</taxon>
        <taxon>Metazoa</taxon>
        <taxon>Ecdysozoa</taxon>
        <taxon>Nematoda</taxon>
        <taxon>Chromadorea</taxon>
        <taxon>Rhabditida</taxon>
        <taxon>Rhabditina</taxon>
        <taxon>Diplogasteromorpha</taxon>
        <taxon>Diplogasteroidea</taxon>
        <taxon>Neodiplogasteridae</taxon>
        <taxon>Pristionchus</taxon>
    </lineage>
</organism>
<evidence type="ECO:0008006" key="12">
    <source>
        <dbReference type="Google" id="ProtNLM"/>
    </source>
</evidence>
<name>A0AAV5W4U8_9BILA</name>
<feature type="compositionally biased region" description="Low complexity" evidence="7">
    <location>
        <begin position="403"/>
        <end position="413"/>
    </location>
</feature>
<dbReference type="FunFam" id="2.10.110.10:FF:000146">
    <property type="entry name" value="ALP/Enigma encoding"/>
    <property type="match status" value="1"/>
</dbReference>
<dbReference type="InterPro" id="IPR050604">
    <property type="entry name" value="PDZ-LIM_domain"/>
</dbReference>
<feature type="domain" description="LIM zinc-binding" evidence="8">
    <location>
        <begin position="524"/>
        <end position="583"/>
    </location>
</feature>
<feature type="region of interest" description="Disordered" evidence="7">
    <location>
        <begin position="314"/>
        <end position="458"/>
    </location>
</feature>
<comment type="caution">
    <text evidence="10">The sequence shown here is derived from an EMBL/GenBank/DDBJ whole genome shotgun (WGS) entry which is preliminary data.</text>
</comment>
<dbReference type="GO" id="GO:0031941">
    <property type="term" value="C:filamentous actin"/>
    <property type="evidence" value="ECO:0007669"/>
    <property type="project" value="TreeGrafter"/>
</dbReference>
<dbReference type="PANTHER" id="PTHR24214">
    <property type="entry name" value="PDZ AND LIM DOMAIN PROTEIN ZASP"/>
    <property type="match status" value="1"/>
</dbReference>
<keyword evidence="3 6" id="KW-0479">Metal-binding</keyword>
<dbReference type="CDD" id="cd09455">
    <property type="entry name" value="LIM1_Enigma_like_1"/>
    <property type="match status" value="1"/>
</dbReference>
<feature type="domain" description="PDZ" evidence="9">
    <location>
        <begin position="1"/>
        <end position="56"/>
    </location>
</feature>
<dbReference type="PROSITE" id="PS50023">
    <property type="entry name" value="LIM_DOMAIN_2"/>
    <property type="match status" value="3"/>
</dbReference>
<dbReference type="GO" id="GO:0003779">
    <property type="term" value="F:actin binding"/>
    <property type="evidence" value="ECO:0007669"/>
    <property type="project" value="TreeGrafter"/>
</dbReference>
<feature type="domain" description="LIM zinc-binding" evidence="8">
    <location>
        <begin position="221"/>
        <end position="280"/>
    </location>
</feature>
<evidence type="ECO:0000256" key="4">
    <source>
        <dbReference type="ARBA" id="ARBA00022833"/>
    </source>
</evidence>
<dbReference type="FunFam" id="2.10.110.10:FF:000020">
    <property type="entry name" value="PDZ and LIM domain protein 5"/>
    <property type="match status" value="1"/>
</dbReference>
<evidence type="ECO:0000256" key="5">
    <source>
        <dbReference type="ARBA" id="ARBA00023038"/>
    </source>
</evidence>
<evidence type="ECO:0000256" key="3">
    <source>
        <dbReference type="ARBA" id="ARBA00022723"/>
    </source>
</evidence>
<evidence type="ECO:0000256" key="1">
    <source>
        <dbReference type="ARBA" id="ARBA00004496"/>
    </source>
</evidence>
<dbReference type="Proteomes" id="UP001432322">
    <property type="component" value="Unassembled WGS sequence"/>
</dbReference>
<dbReference type="Gene3D" id="2.30.42.10">
    <property type="match status" value="1"/>
</dbReference>
<dbReference type="GO" id="GO:0061061">
    <property type="term" value="P:muscle structure development"/>
    <property type="evidence" value="ECO:0007669"/>
    <property type="project" value="TreeGrafter"/>
</dbReference>
<protein>
    <recommendedName>
        <fullName evidence="12">PDZ and LIM domain protein Zasp</fullName>
    </recommendedName>
</protein>
<evidence type="ECO:0000256" key="7">
    <source>
        <dbReference type="SAM" id="MobiDB-lite"/>
    </source>
</evidence>
<feature type="domain" description="LIM zinc-binding" evidence="8">
    <location>
        <begin position="584"/>
        <end position="638"/>
    </location>
</feature>
<keyword evidence="5 6" id="KW-0440">LIM domain</keyword>
<reference evidence="10" key="1">
    <citation type="submission" date="2023-10" db="EMBL/GenBank/DDBJ databases">
        <title>Genome assembly of Pristionchus species.</title>
        <authorList>
            <person name="Yoshida K."/>
            <person name="Sommer R.J."/>
        </authorList>
    </citation>
    <scope>NUCLEOTIDE SEQUENCE</scope>
    <source>
        <strain evidence="10">RS5133</strain>
    </source>
</reference>
<keyword evidence="11" id="KW-1185">Reference proteome</keyword>
<accession>A0AAV5W4U8</accession>
<gene>
    <name evidence="10" type="ORF">PFISCL1PPCAC_17324</name>
</gene>
<evidence type="ECO:0000259" key="9">
    <source>
        <dbReference type="PROSITE" id="PS50106"/>
    </source>
</evidence>
<dbReference type="InterPro" id="IPR001478">
    <property type="entry name" value="PDZ"/>
</dbReference>
<dbReference type="EMBL" id="BTSY01000004">
    <property type="protein sequence ID" value="GMT26027.1"/>
    <property type="molecule type" value="Genomic_DNA"/>
</dbReference>
<dbReference type="GO" id="GO:0030018">
    <property type="term" value="C:Z disc"/>
    <property type="evidence" value="ECO:0007669"/>
    <property type="project" value="TreeGrafter"/>
</dbReference>
<sequence>MFLTQVVPGSLADRAGLRNGDIVDVLEGLQNLDLKATDRLLVTSRDRIELVVHRNTGASSSTSAGQARIWKPEITHDTHINKFQHSTHHIPAEQPPQPHQAHNVRVSLEHSNTAQVPQGFNSTALPFNTDPRVKHAQYNSPLSLYSKQNAAEQYEMQTSELLNKMSLSGGAPRGVAVAQTGGAGAPSFRSETMRLIQEEAARGGAGRNSTLSAHPNPAGLPSCFVCTRPILGVMARAAGHEVHGDCLSCATCGASLKNVGHHFIDEKFYCDVHGSQRKALLSGSRPAAVSAAPAARTSEPPRAAYQPSLVMSQRPLSVSTNAPAAHHQTSTYSSTTTHLTNPKTAGPISPAHRGVPTNPPFTATSRPVSPPSYAPPPPPPTSAPPTGGSSFAQSTHDNVQRRTTNTTTSSTTNGYGSRPVNGGYTSPYTNGGSSYNNRNQVSSMVSSARMQQQQEPQPGERVPFCEACHGAIRGPFVLAGGKSWCPEHFICSNKTCGRKLLECGFVEENGQKFCETCFEKTIAPRCAKCSTAIVSDCLNALQKKWHPACFTCAHCQSPFGNAAFYLEQGQPYCEKDWNMLFTTKCVACRFPIEAGDRWVEALGSAYHSNCFSCTRCRVNLEGESFYAKNGEPYCKAHA</sequence>
<dbReference type="GO" id="GO:0030036">
    <property type="term" value="P:actin cytoskeleton organization"/>
    <property type="evidence" value="ECO:0007669"/>
    <property type="project" value="TreeGrafter"/>
</dbReference>